<comment type="caution">
    <text evidence="2">The sequence shown here is derived from an EMBL/GenBank/DDBJ whole genome shotgun (WGS) entry which is preliminary data.</text>
</comment>
<dbReference type="Proteomes" id="UP000292445">
    <property type="component" value="Unassembled WGS sequence"/>
</dbReference>
<keyword evidence="2" id="KW-0223">Dioxygenase</keyword>
<dbReference type="Pfam" id="PF07746">
    <property type="entry name" value="LigA"/>
    <property type="match status" value="1"/>
</dbReference>
<protein>
    <submittedName>
        <fullName evidence="2">Aromatic-ring opening dioxygenase LigAB LigA subunit</fullName>
    </submittedName>
</protein>
<proteinExistence type="predicted"/>
<organism evidence="2 3">
    <name type="scientific">Pigmentiphaga kullae</name>
    <dbReference type="NCBI Taxonomy" id="151784"/>
    <lineage>
        <taxon>Bacteria</taxon>
        <taxon>Pseudomonadati</taxon>
        <taxon>Pseudomonadota</taxon>
        <taxon>Betaproteobacteria</taxon>
        <taxon>Burkholderiales</taxon>
        <taxon>Alcaligenaceae</taxon>
        <taxon>Pigmentiphaga</taxon>
    </lineage>
</organism>
<accession>A0A4Q7NGG3</accession>
<evidence type="ECO:0000313" key="2">
    <source>
        <dbReference type="EMBL" id="RZS84041.1"/>
    </source>
</evidence>
<dbReference type="EMBL" id="SGXC01000001">
    <property type="protein sequence ID" value="RZS84041.1"/>
    <property type="molecule type" value="Genomic_DNA"/>
</dbReference>
<sequence length="101" mass="11163">MSLYAVQRVIFELKHDKPRAALLRTDPRAALRDADLTNAERDALAGADLAGLYLMGVHPLLLAPYSRMAGLSRTDYQRALAPLKGARHFSSDYRLDGHSEA</sequence>
<dbReference type="AlphaFoldDB" id="A0A4Q7NGG3"/>
<reference evidence="2 3" key="1">
    <citation type="submission" date="2019-02" db="EMBL/GenBank/DDBJ databases">
        <title>Genomic Encyclopedia of Type Strains, Phase IV (KMG-IV): sequencing the most valuable type-strain genomes for metagenomic binning, comparative biology and taxonomic classification.</title>
        <authorList>
            <person name="Goeker M."/>
        </authorList>
    </citation>
    <scope>NUCLEOTIDE SEQUENCE [LARGE SCALE GENOMIC DNA]</scope>
    <source>
        <strain evidence="2 3">K24</strain>
    </source>
</reference>
<keyword evidence="3" id="KW-1185">Reference proteome</keyword>
<feature type="domain" description="Extradiol ring-cleavage dioxygenase LigAB LigA subunit" evidence="1">
    <location>
        <begin position="7"/>
        <end position="75"/>
    </location>
</feature>
<name>A0A4Q7NGG3_9BURK</name>
<keyword evidence="2" id="KW-0560">Oxidoreductase</keyword>
<dbReference type="SUPFAM" id="SSF48076">
    <property type="entry name" value="LigA subunit of an aromatic-ring-opening dioxygenase LigAB"/>
    <property type="match status" value="1"/>
</dbReference>
<dbReference type="InterPro" id="IPR036622">
    <property type="entry name" value="LigA_sf"/>
</dbReference>
<dbReference type="Gene3D" id="1.10.700.10">
    <property type="entry name" value="Dioxygenase LigAB, LigA subunit"/>
    <property type="match status" value="1"/>
</dbReference>
<evidence type="ECO:0000259" key="1">
    <source>
        <dbReference type="Pfam" id="PF07746"/>
    </source>
</evidence>
<dbReference type="GO" id="GO:0051213">
    <property type="term" value="F:dioxygenase activity"/>
    <property type="evidence" value="ECO:0007669"/>
    <property type="project" value="UniProtKB-KW"/>
</dbReference>
<dbReference type="RefSeq" id="WP_130355440.1">
    <property type="nucleotide sequence ID" value="NZ_SGXC01000001.1"/>
</dbReference>
<evidence type="ECO:0000313" key="3">
    <source>
        <dbReference type="Proteomes" id="UP000292445"/>
    </source>
</evidence>
<dbReference type="InterPro" id="IPR011986">
    <property type="entry name" value="Xdiol_dOase_LigA"/>
</dbReference>
<dbReference type="OrthoDB" id="8851329at2"/>
<gene>
    <name evidence="2" type="ORF">EV675_0043</name>
</gene>